<evidence type="ECO:0000313" key="3">
    <source>
        <dbReference type="Proteomes" id="UP000800035"/>
    </source>
</evidence>
<evidence type="ECO:0000313" key="2">
    <source>
        <dbReference type="EMBL" id="KAF1957233.1"/>
    </source>
</evidence>
<evidence type="ECO:0000256" key="1">
    <source>
        <dbReference type="SAM" id="Phobius"/>
    </source>
</evidence>
<accession>A0A6A5TWH4</accession>
<dbReference type="Proteomes" id="UP000800035">
    <property type="component" value="Unassembled WGS sequence"/>
</dbReference>
<dbReference type="Pfam" id="PF20246">
    <property type="entry name" value="DUF6601"/>
    <property type="match status" value="1"/>
</dbReference>
<sequence length="309" mass="36553">MSNSGPNSSSLDRLPGYPNLEMQDVEPLSNFLAEELECKELDAISGHLWLMSTQSSANISTLHRQRVKFRDIILTEEPRLHLVWFYTRIHIKPLPRYLLSRKFWQDCLLSHQQPLGAKHKDILLSALGLLRSYAYLIRYESDFRIARDETLSLIPRTISWEEWCLLRVKVLDIKDHEVSSRWKFGEIRLTRLNFYCKFLLRTNSYHRTYRQYGDYFASFYPPLLFLFGVVSILLGSMQLVATVEQLDQKWSDHVGMFRSFSFIILPLTFLLMLFFLAVFSIKIFNEWKYALHDRYSLKQKMARSDSNLS</sequence>
<dbReference type="InterPro" id="IPR046536">
    <property type="entry name" value="DUF6601"/>
</dbReference>
<feature type="transmembrane region" description="Helical" evidence="1">
    <location>
        <begin position="219"/>
        <end position="240"/>
    </location>
</feature>
<feature type="transmembrane region" description="Helical" evidence="1">
    <location>
        <begin position="260"/>
        <end position="284"/>
    </location>
</feature>
<dbReference type="OrthoDB" id="5086500at2759"/>
<protein>
    <recommendedName>
        <fullName evidence="4">Subtilisin-like serine protease</fullName>
    </recommendedName>
</protein>
<dbReference type="AlphaFoldDB" id="A0A6A5TWH4"/>
<dbReference type="EMBL" id="ML976990">
    <property type="protein sequence ID" value="KAF1957233.1"/>
    <property type="molecule type" value="Genomic_DNA"/>
</dbReference>
<gene>
    <name evidence="2" type="ORF">CC80DRAFT_504299</name>
</gene>
<dbReference type="PANTHER" id="PTHR34414">
    <property type="entry name" value="HET DOMAIN-CONTAINING PROTEIN-RELATED"/>
    <property type="match status" value="1"/>
</dbReference>
<keyword evidence="3" id="KW-1185">Reference proteome</keyword>
<keyword evidence="1" id="KW-0472">Membrane</keyword>
<organism evidence="2 3">
    <name type="scientific">Byssothecium circinans</name>
    <dbReference type="NCBI Taxonomy" id="147558"/>
    <lineage>
        <taxon>Eukaryota</taxon>
        <taxon>Fungi</taxon>
        <taxon>Dikarya</taxon>
        <taxon>Ascomycota</taxon>
        <taxon>Pezizomycotina</taxon>
        <taxon>Dothideomycetes</taxon>
        <taxon>Pleosporomycetidae</taxon>
        <taxon>Pleosporales</taxon>
        <taxon>Massarineae</taxon>
        <taxon>Massarinaceae</taxon>
        <taxon>Byssothecium</taxon>
    </lineage>
</organism>
<reference evidence="2" key="1">
    <citation type="journal article" date="2020" name="Stud. Mycol.">
        <title>101 Dothideomycetes genomes: a test case for predicting lifestyles and emergence of pathogens.</title>
        <authorList>
            <person name="Haridas S."/>
            <person name="Albert R."/>
            <person name="Binder M."/>
            <person name="Bloem J."/>
            <person name="Labutti K."/>
            <person name="Salamov A."/>
            <person name="Andreopoulos B."/>
            <person name="Baker S."/>
            <person name="Barry K."/>
            <person name="Bills G."/>
            <person name="Bluhm B."/>
            <person name="Cannon C."/>
            <person name="Castanera R."/>
            <person name="Culley D."/>
            <person name="Daum C."/>
            <person name="Ezra D."/>
            <person name="Gonzalez J."/>
            <person name="Henrissat B."/>
            <person name="Kuo A."/>
            <person name="Liang C."/>
            <person name="Lipzen A."/>
            <person name="Lutzoni F."/>
            <person name="Magnuson J."/>
            <person name="Mondo S."/>
            <person name="Nolan M."/>
            <person name="Ohm R."/>
            <person name="Pangilinan J."/>
            <person name="Park H.-J."/>
            <person name="Ramirez L."/>
            <person name="Alfaro M."/>
            <person name="Sun H."/>
            <person name="Tritt A."/>
            <person name="Yoshinaga Y."/>
            <person name="Zwiers L.-H."/>
            <person name="Turgeon B."/>
            <person name="Goodwin S."/>
            <person name="Spatafora J."/>
            <person name="Crous P."/>
            <person name="Grigoriev I."/>
        </authorList>
    </citation>
    <scope>NUCLEOTIDE SEQUENCE</scope>
    <source>
        <strain evidence="2">CBS 675.92</strain>
    </source>
</reference>
<proteinExistence type="predicted"/>
<keyword evidence="1" id="KW-1133">Transmembrane helix</keyword>
<keyword evidence="1" id="KW-0812">Transmembrane</keyword>
<name>A0A6A5TWH4_9PLEO</name>
<evidence type="ECO:0008006" key="4">
    <source>
        <dbReference type="Google" id="ProtNLM"/>
    </source>
</evidence>
<dbReference type="PANTHER" id="PTHR34414:SF1">
    <property type="entry name" value="SUBTILISIN-LIKE SERINE PROTEASE"/>
    <property type="match status" value="1"/>
</dbReference>